<dbReference type="EMBL" id="ML143448">
    <property type="protein sequence ID" value="TBU26244.1"/>
    <property type="molecule type" value="Genomic_DNA"/>
</dbReference>
<sequence>MYGVVRDTSPHPPMGHPIDGHLAANHNHEGKPTDLAAHSNLLLHLPAKNTTDVPSSTSSVLELAPRQPTQG</sequence>
<feature type="region of interest" description="Disordered" evidence="1">
    <location>
        <begin position="1"/>
        <end position="35"/>
    </location>
</feature>
<name>A0A4Q9ND76_9APHY</name>
<evidence type="ECO:0000256" key="1">
    <source>
        <dbReference type="SAM" id="MobiDB-lite"/>
    </source>
</evidence>
<organism evidence="2">
    <name type="scientific">Dichomitus squalens</name>
    <dbReference type="NCBI Taxonomy" id="114155"/>
    <lineage>
        <taxon>Eukaryota</taxon>
        <taxon>Fungi</taxon>
        <taxon>Dikarya</taxon>
        <taxon>Basidiomycota</taxon>
        <taxon>Agaricomycotina</taxon>
        <taxon>Agaricomycetes</taxon>
        <taxon>Polyporales</taxon>
        <taxon>Polyporaceae</taxon>
        <taxon>Dichomitus</taxon>
    </lineage>
</organism>
<feature type="region of interest" description="Disordered" evidence="1">
    <location>
        <begin position="47"/>
        <end position="71"/>
    </location>
</feature>
<accession>A0A4Q9ND76</accession>
<gene>
    <name evidence="2" type="ORF">BD311DRAFT_452679</name>
</gene>
<proteinExistence type="predicted"/>
<feature type="compositionally biased region" description="Polar residues" evidence="1">
    <location>
        <begin position="48"/>
        <end position="60"/>
    </location>
</feature>
<dbReference type="Proteomes" id="UP000292957">
    <property type="component" value="Unassembled WGS sequence"/>
</dbReference>
<protein>
    <submittedName>
        <fullName evidence="2">Uncharacterized protein</fullName>
    </submittedName>
</protein>
<evidence type="ECO:0000313" key="2">
    <source>
        <dbReference type="EMBL" id="TBU26244.1"/>
    </source>
</evidence>
<dbReference type="AlphaFoldDB" id="A0A4Q9ND76"/>
<reference evidence="2" key="1">
    <citation type="submission" date="2019-01" db="EMBL/GenBank/DDBJ databases">
        <title>Draft genome sequences of three monokaryotic isolates of the white-rot basidiomycete fungus Dichomitus squalens.</title>
        <authorList>
            <consortium name="DOE Joint Genome Institute"/>
            <person name="Lopez S.C."/>
            <person name="Andreopoulos B."/>
            <person name="Pangilinan J."/>
            <person name="Lipzen A."/>
            <person name="Riley R."/>
            <person name="Ahrendt S."/>
            <person name="Ng V."/>
            <person name="Barry K."/>
            <person name="Daum C."/>
            <person name="Grigoriev I.V."/>
            <person name="Hilden K.S."/>
            <person name="Makela M.R."/>
            <person name="de Vries R.P."/>
        </authorList>
    </citation>
    <scope>NUCLEOTIDE SEQUENCE [LARGE SCALE GENOMIC DNA]</scope>
    <source>
        <strain evidence="2">OM18370.1</strain>
    </source>
</reference>